<dbReference type="Gene3D" id="1.20.5.1930">
    <property type="match status" value="1"/>
</dbReference>
<evidence type="ECO:0000259" key="11">
    <source>
        <dbReference type="Pfam" id="PF07730"/>
    </source>
</evidence>
<dbReference type="InterPro" id="IPR011712">
    <property type="entry name" value="Sig_transdc_His_kin_sub3_dim/P"/>
</dbReference>
<organism evidence="12 13">
    <name type="scientific">Streptomyces durbertensis</name>
    <dbReference type="NCBI Taxonomy" id="2448886"/>
    <lineage>
        <taxon>Bacteria</taxon>
        <taxon>Bacillati</taxon>
        <taxon>Actinomycetota</taxon>
        <taxon>Actinomycetes</taxon>
        <taxon>Kitasatosporales</taxon>
        <taxon>Streptomycetaceae</taxon>
        <taxon>Streptomyces</taxon>
    </lineage>
</organism>
<proteinExistence type="predicted"/>
<feature type="transmembrane region" description="Helical" evidence="10">
    <location>
        <begin position="133"/>
        <end position="154"/>
    </location>
</feature>
<evidence type="ECO:0000256" key="9">
    <source>
        <dbReference type="SAM" id="MobiDB-lite"/>
    </source>
</evidence>
<keyword evidence="4" id="KW-0808">Transferase</keyword>
<dbReference type="GO" id="GO:0016301">
    <property type="term" value="F:kinase activity"/>
    <property type="evidence" value="ECO:0007669"/>
    <property type="project" value="UniProtKB-KW"/>
</dbReference>
<dbReference type="CDD" id="cd16917">
    <property type="entry name" value="HATPase_UhpB-NarQ-NarX-like"/>
    <property type="match status" value="1"/>
</dbReference>
<dbReference type="EC" id="2.7.13.3" evidence="2"/>
<feature type="domain" description="Signal transduction histidine kinase subgroup 3 dimerisation and phosphoacceptor" evidence="11">
    <location>
        <begin position="186"/>
        <end position="249"/>
    </location>
</feature>
<evidence type="ECO:0000313" key="13">
    <source>
        <dbReference type="Proteomes" id="UP000766698"/>
    </source>
</evidence>
<dbReference type="InterPro" id="IPR036890">
    <property type="entry name" value="HATPase_C_sf"/>
</dbReference>
<name>A0ABR6EBE1_9ACTN</name>
<dbReference type="Pfam" id="PF07730">
    <property type="entry name" value="HisKA_3"/>
    <property type="match status" value="1"/>
</dbReference>
<evidence type="ECO:0000256" key="7">
    <source>
        <dbReference type="ARBA" id="ARBA00022840"/>
    </source>
</evidence>
<dbReference type="PANTHER" id="PTHR24421:SF10">
    <property type="entry name" value="NITRATE_NITRITE SENSOR PROTEIN NARQ"/>
    <property type="match status" value="1"/>
</dbReference>
<gene>
    <name evidence="12" type="ORF">GL263_03505</name>
</gene>
<dbReference type="InterPro" id="IPR050482">
    <property type="entry name" value="Sensor_HK_TwoCompSys"/>
</dbReference>
<dbReference type="EMBL" id="WMLF01000028">
    <property type="protein sequence ID" value="MBB1242641.1"/>
    <property type="molecule type" value="Genomic_DNA"/>
</dbReference>
<keyword evidence="13" id="KW-1185">Reference proteome</keyword>
<evidence type="ECO:0000256" key="2">
    <source>
        <dbReference type="ARBA" id="ARBA00012438"/>
    </source>
</evidence>
<evidence type="ECO:0000256" key="3">
    <source>
        <dbReference type="ARBA" id="ARBA00022553"/>
    </source>
</evidence>
<keyword evidence="8" id="KW-0902">Two-component regulatory system</keyword>
<dbReference type="Proteomes" id="UP000766698">
    <property type="component" value="Unassembled WGS sequence"/>
</dbReference>
<keyword evidence="5" id="KW-0547">Nucleotide-binding</keyword>
<accession>A0ABR6EBE1</accession>
<dbReference type="SUPFAM" id="SSF55874">
    <property type="entry name" value="ATPase domain of HSP90 chaperone/DNA topoisomerase II/histidine kinase"/>
    <property type="match status" value="1"/>
</dbReference>
<dbReference type="PANTHER" id="PTHR24421">
    <property type="entry name" value="NITRATE/NITRITE SENSOR PROTEIN NARX-RELATED"/>
    <property type="match status" value="1"/>
</dbReference>
<reference evidence="13" key="1">
    <citation type="journal article" date="2020" name="Syst. Appl. Microbiol.">
        <title>Streptomyces alkaliterrae sp. nov., isolated from an alkaline soil, and emended descriptions of Streptomyces alkaliphilus, Streptomyces calidiresistens and Streptomyces durbertensis.</title>
        <authorList>
            <person name="Swiecimska M."/>
            <person name="Golinska P."/>
            <person name="Nouioui I."/>
            <person name="Wypij M."/>
            <person name="Rai M."/>
            <person name="Sangal V."/>
            <person name="Goodfellow M."/>
        </authorList>
    </citation>
    <scope>NUCLEOTIDE SEQUENCE [LARGE SCALE GENOMIC DNA]</scope>
    <source>
        <strain evidence="13">DSM 104538</strain>
    </source>
</reference>
<keyword evidence="10" id="KW-0472">Membrane</keyword>
<evidence type="ECO:0000256" key="8">
    <source>
        <dbReference type="ARBA" id="ARBA00023012"/>
    </source>
</evidence>
<evidence type="ECO:0000256" key="5">
    <source>
        <dbReference type="ARBA" id="ARBA00022741"/>
    </source>
</evidence>
<keyword evidence="10" id="KW-1133">Transmembrane helix</keyword>
<protein>
    <recommendedName>
        <fullName evidence="2">histidine kinase</fullName>
        <ecNumber evidence="2">2.7.13.3</ecNumber>
    </recommendedName>
</protein>
<keyword evidence="6 12" id="KW-0418">Kinase</keyword>
<feature type="region of interest" description="Disordered" evidence="9">
    <location>
        <begin position="332"/>
        <end position="365"/>
    </location>
</feature>
<evidence type="ECO:0000313" key="12">
    <source>
        <dbReference type="EMBL" id="MBB1242641.1"/>
    </source>
</evidence>
<keyword evidence="3" id="KW-0597">Phosphoprotein</keyword>
<dbReference type="Gene3D" id="3.30.565.10">
    <property type="entry name" value="Histidine kinase-like ATPase, C-terminal domain"/>
    <property type="match status" value="1"/>
</dbReference>
<feature type="transmembrane region" description="Helical" evidence="10">
    <location>
        <begin position="13"/>
        <end position="32"/>
    </location>
</feature>
<dbReference type="RefSeq" id="WP_182854065.1">
    <property type="nucleotide sequence ID" value="NZ_WMLF01000028.1"/>
</dbReference>
<evidence type="ECO:0000256" key="4">
    <source>
        <dbReference type="ARBA" id="ARBA00022679"/>
    </source>
</evidence>
<evidence type="ECO:0000256" key="10">
    <source>
        <dbReference type="SAM" id="Phobius"/>
    </source>
</evidence>
<sequence length="405" mass="42309">MAVTIARPHRDDVLIAVCGAAGGLALWFLGLFTNPPLAERHGELALVTLAVMCVAVLGRRVAQPWALLLAVPTVVADAFTGSVLATLMLFTDVVYAAALYGRPRLSRALLPASVLLSVAVTAAVLAVSRRPEAVVLGIVCALVTAAPAGTGILVRQHRDRAAAERLRAEQTALLAEMDRKQAVHAERARVARELHDLVAGHLSAIALHSTAAQSLDDPAATGRALAVIRENSVHGLAEMRRLISLLRSEEAEDGSAPAPAAVPKLAGLSALVRRAEADGDGAGLVFELHDEIGGRPLPAPVELAAYRLVQESLTNALKHAAPGRVRVRLAERRTGESGRERPALSVSVASPLGGPAEPRAPGSGSGLVGMRERVALLGGVFDAGERDGRWLVRALLPLDEGSGER</sequence>
<keyword evidence="7" id="KW-0067">ATP-binding</keyword>
<evidence type="ECO:0000256" key="6">
    <source>
        <dbReference type="ARBA" id="ARBA00022777"/>
    </source>
</evidence>
<feature type="compositionally biased region" description="Basic and acidic residues" evidence="9">
    <location>
        <begin position="332"/>
        <end position="342"/>
    </location>
</feature>
<comment type="caution">
    <text evidence="12">The sequence shown here is derived from an EMBL/GenBank/DDBJ whole genome shotgun (WGS) entry which is preliminary data.</text>
</comment>
<keyword evidence="10" id="KW-0812">Transmembrane</keyword>
<feature type="transmembrane region" description="Helical" evidence="10">
    <location>
        <begin position="44"/>
        <end position="62"/>
    </location>
</feature>
<evidence type="ECO:0000256" key="1">
    <source>
        <dbReference type="ARBA" id="ARBA00000085"/>
    </source>
</evidence>
<comment type="catalytic activity">
    <reaction evidence="1">
        <text>ATP + protein L-histidine = ADP + protein N-phospho-L-histidine.</text>
        <dbReference type="EC" id="2.7.13.3"/>
    </reaction>
</comment>
<feature type="transmembrane region" description="Helical" evidence="10">
    <location>
        <begin position="108"/>
        <end position="127"/>
    </location>
</feature>